<accession>A0A7Z1WW76</accession>
<dbReference type="PANTHER" id="PTHR37314:SF4">
    <property type="entry name" value="UPF0700 TRANSMEMBRANE PROTEIN YOAK"/>
    <property type="match status" value="1"/>
</dbReference>
<evidence type="ECO:0000313" key="1">
    <source>
        <dbReference type="EMBL" id="EGY2378843.1"/>
    </source>
</evidence>
<organism evidence="1">
    <name type="scientific">Acinetobacter baumannii</name>
    <dbReference type="NCBI Taxonomy" id="470"/>
    <lineage>
        <taxon>Bacteria</taxon>
        <taxon>Pseudomonadati</taxon>
        <taxon>Pseudomonadota</taxon>
        <taxon>Gammaproteobacteria</taxon>
        <taxon>Moraxellales</taxon>
        <taxon>Moraxellaceae</taxon>
        <taxon>Acinetobacter</taxon>
        <taxon>Acinetobacter calcoaceticus/baumannii complex</taxon>
    </lineage>
</organism>
<dbReference type="Pfam" id="PF06912">
    <property type="entry name" value="DUF1275"/>
    <property type="match status" value="1"/>
</dbReference>
<sequence>MFTTLPKKILLLLFIFALNAGLLNSLTLITFFHQPVTHMTGNVSLLATDLYFASYSHLIFLIFVIIAFMMGTILSGFILGTSDFKLEANYGYLLSVELTCVICCLISAMLDLSSLVIIFATLSAGIQNSLLSSYKGINIRTTHLTGVFTDLGLAIGLKLRRVNVPIQRFTLNLAILAGFITGCLLSIPLLKYLSHLAFIGPTILILFLCSSYWFKFFSHSTDQTNK</sequence>
<dbReference type="PANTHER" id="PTHR37314">
    <property type="entry name" value="SLR0142 PROTEIN"/>
    <property type="match status" value="1"/>
</dbReference>
<dbReference type="InterPro" id="IPR010699">
    <property type="entry name" value="DUF1275"/>
</dbReference>
<dbReference type="AlphaFoldDB" id="A0A7Z1WW76"/>
<proteinExistence type="predicted"/>
<name>A0A7Z1WW76_ACIBA</name>
<dbReference type="RefSeq" id="WP_114150000.1">
    <property type="nucleotide sequence ID" value="NZ_CAJHFX010000004.1"/>
</dbReference>
<dbReference type="EMBL" id="AAYLMQ010000052">
    <property type="protein sequence ID" value="EGY2378843.1"/>
    <property type="molecule type" value="Genomic_DNA"/>
</dbReference>
<gene>
    <name evidence="1" type="ORF">JHZ39_003264</name>
</gene>
<comment type="caution">
    <text evidence="1">The sequence shown here is derived from an EMBL/GenBank/DDBJ whole genome shotgun (WGS) entry which is preliminary data.</text>
</comment>
<reference evidence="1" key="1">
    <citation type="submission" date="2020-12" db="EMBL/GenBank/DDBJ databases">
        <authorList>
            <consortium name="Clinical and Environmental Microbiology Branch: Whole genome sequencing antimicrobial resistance pathogens in the healthcare setting"/>
        </authorList>
    </citation>
    <scope>NUCLEOTIDE SEQUENCE</scope>
    <source>
        <strain evidence="1">2018HL-00813</strain>
    </source>
</reference>
<protein>
    <submittedName>
        <fullName evidence="1">DUF1275 domain-containing protein</fullName>
    </submittedName>
</protein>